<protein>
    <submittedName>
        <fullName evidence="1">Uncharacterized protein</fullName>
    </submittedName>
</protein>
<dbReference type="STRING" id="177437.HRM2_19430"/>
<proteinExistence type="predicted"/>
<dbReference type="Proteomes" id="UP000000442">
    <property type="component" value="Chromosome"/>
</dbReference>
<accession>C0QCG7</accession>
<dbReference type="KEGG" id="dat:HRM2_19430"/>
<dbReference type="eggNOG" id="ENOG5033Z8T">
    <property type="taxonomic scope" value="Bacteria"/>
</dbReference>
<evidence type="ECO:0000313" key="2">
    <source>
        <dbReference type="Proteomes" id="UP000000442"/>
    </source>
</evidence>
<evidence type="ECO:0000313" key="1">
    <source>
        <dbReference type="EMBL" id="ACN15044.1"/>
    </source>
</evidence>
<dbReference type="HOGENOM" id="CLU_145295_0_0_7"/>
<reference evidence="1 2" key="1">
    <citation type="journal article" date="2009" name="Environ. Microbiol.">
        <title>Genome sequence of Desulfobacterium autotrophicum HRM2, a marine sulfate reducer oxidizing organic carbon completely to carbon dioxide.</title>
        <authorList>
            <person name="Strittmatter A.W."/>
            <person name="Liesegang H."/>
            <person name="Rabus R."/>
            <person name="Decker I."/>
            <person name="Amann J."/>
            <person name="Andres S."/>
            <person name="Henne A."/>
            <person name="Fricke W.F."/>
            <person name="Martinez-Arias R."/>
            <person name="Bartels D."/>
            <person name="Goesmann A."/>
            <person name="Krause L."/>
            <person name="Puehler A."/>
            <person name="Klenk H.P."/>
            <person name="Richter M."/>
            <person name="Schuler M."/>
            <person name="Gloeckner F.O."/>
            <person name="Meyerdierks A."/>
            <person name="Gottschalk G."/>
            <person name="Amann R."/>
        </authorList>
    </citation>
    <scope>NUCLEOTIDE SEQUENCE [LARGE SCALE GENOMIC DNA]</scope>
    <source>
        <strain evidence="2">ATCC 43914 / DSM 3382 / HRM2</strain>
    </source>
</reference>
<keyword evidence="2" id="KW-1185">Reference proteome</keyword>
<dbReference type="RefSeq" id="WP_015903825.1">
    <property type="nucleotide sequence ID" value="NC_012108.1"/>
</dbReference>
<gene>
    <name evidence="1" type="ordered locus">HRM2_19430</name>
</gene>
<dbReference type="EMBL" id="CP001087">
    <property type="protein sequence ID" value="ACN15044.1"/>
    <property type="molecule type" value="Genomic_DNA"/>
</dbReference>
<name>C0QCG7_DESAH</name>
<dbReference type="AlphaFoldDB" id="C0QCG7"/>
<organism evidence="1 2">
    <name type="scientific">Desulforapulum autotrophicum (strain ATCC 43914 / DSM 3382 / VKM B-1955 / HRM2)</name>
    <name type="common">Desulfobacterium autotrophicum</name>
    <dbReference type="NCBI Taxonomy" id="177437"/>
    <lineage>
        <taxon>Bacteria</taxon>
        <taxon>Pseudomonadati</taxon>
        <taxon>Thermodesulfobacteriota</taxon>
        <taxon>Desulfobacteria</taxon>
        <taxon>Desulfobacterales</taxon>
        <taxon>Desulfobacteraceae</taxon>
        <taxon>Desulforapulum</taxon>
    </lineage>
</organism>
<sequence length="151" mass="17421">MKFLITWGPHWTRIKYARPAGIKPNVAHAHLTGKEKPMRKIHNYRINKEDFWEMLHAKRHSPCLVITFRDISGQHTHKLSAGYGDGLDVYREGLQTYVLSHNQSLGYVGLQVFEGSEIVGEMFVEDHEIKETLGREGLPPSTIIKKLREFI</sequence>